<dbReference type="VEuPathDB" id="MicrosporidiaDB:EDEG_02739"/>
<dbReference type="STRING" id="1003232.J9D5N6"/>
<keyword evidence="3 6" id="KW-0863">Zinc-finger</keyword>
<dbReference type="Pfam" id="PF00320">
    <property type="entry name" value="GATA"/>
    <property type="match status" value="1"/>
</dbReference>
<dbReference type="HOGENOM" id="CLU_379477_0_0_1"/>
<evidence type="ECO:0000256" key="4">
    <source>
        <dbReference type="ARBA" id="ARBA00022833"/>
    </source>
</evidence>
<evidence type="ECO:0000256" key="1">
    <source>
        <dbReference type="ARBA" id="ARBA00004123"/>
    </source>
</evidence>
<dbReference type="GO" id="GO:0000981">
    <property type="term" value="F:DNA-binding transcription factor activity, RNA polymerase II-specific"/>
    <property type="evidence" value="ECO:0007669"/>
    <property type="project" value="TreeGrafter"/>
</dbReference>
<dbReference type="GO" id="GO:0005634">
    <property type="term" value="C:nucleus"/>
    <property type="evidence" value="ECO:0007669"/>
    <property type="project" value="UniProtKB-SubCell"/>
</dbReference>
<dbReference type="EMBL" id="AFBI03000053">
    <property type="protein sequence ID" value="EJW02859.1"/>
    <property type="molecule type" value="Genomic_DNA"/>
</dbReference>
<feature type="domain" description="GATA-type" evidence="8">
    <location>
        <begin position="667"/>
        <end position="713"/>
    </location>
</feature>
<dbReference type="SMART" id="SM00401">
    <property type="entry name" value="ZnF_GATA"/>
    <property type="match status" value="1"/>
</dbReference>
<dbReference type="GO" id="GO:0000122">
    <property type="term" value="P:negative regulation of transcription by RNA polymerase II"/>
    <property type="evidence" value="ECO:0007669"/>
    <property type="project" value="TreeGrafter"/>
</dbReference>
<evidence type="ECO:0000256" key="5">
    <source>
        <dbReference type="ARBA" id="ARBA00023242"/>
    </source>
</evidence>
<evidence type="ECO:0000256" key="3">
    <source>
        <dbReference type="ARBA" id="ARBA00022771"/>
    </source>
</evidence>
<dbReference type="PROSITE" id="PS50114">
    <property type="entry name" value="GATA_ZN_FINGER_2"/>
    <property type="match status" value="1"/>
</dbReference>
<dbReference type="Proteomes" id="UP000003163">
    <property type="component" value="Unassembled WGS sequence"/>
</dbReference>
<gene>
    <name evidence="9" type="ORF">EDEG_02739</name>
</gene>
<evidence type="ECO:0000313" key="9">
    <source>
        <dbReference type="EMBL" id="EJW02859.1"/>
    </source>
</evidence>
<organism evidence="9 10">
    <name type="scientific">Edhazardia aedis (strain USNM 41457)</name>
    <name type="common">Microsporidian parasite</name>
    <dbReference type="NCBI Taxonomy" id="1003232"/>
    <lineage>
        <taxon>Eukaryota</taxon>
        <taxon>Fungi</taxon>
        <taxon>Fungi incertae sedis</taxon>
        <taxon>Microsporidia</taxon>
        <taxon>Edhazardia</taxon>
    </lineage>
</organism>
<protein>
    <recommendedName>
        <fullName evidence="8">GATA-type domain-containing protein</fullName>
    </recommendedName>
</protein>
<evidence type="ECO:0000256" key="7">
    <source>
        <dbReference type="SAM" id="MobiDB-lite"/>
    </source>
</evidence>
<feature type="region of interest" description="Disordered" evidence="7">
    <location>
        <begin position="1"/>
        <end position="33"/>
    </location>
</feature>
<sequence length="730" mass="86338">MSHQNTEKMGNKKNEKDQKDSDYKQEDNMLEKHGFKDVQSSLIDGEIGDCSVVNDNIVDHLKLNQDLTKNSQNASLENEINSGDDNGNCRRNDKENVQFVEEKFDQNEIEMIERKQNKNDSSNIIMRDNFEGKNSKSEGYDFDRIENNANYENFDKHKEIDFKDITIDSSFSKNNVFINSNKTNNQEHFGSNKISTVEDLPYESSNNNENITHTHDDIRSINLIGDNNNDDIEGFDDIKKNEEKSSTNRIEDEENELIKMQNMEYILHELRISTLNLDKSINLRQNNFFKRAWNFSKQTKFENVFPHTLEEILTNSLYFRYMINKKKLGYVPIYNPPEEYNNYEEEKKRDSYCDEISFIDEYENFIRHKYKLYKENEANAQKIKNKNFNENYIKSDQSSNSEREEKVYNKRYNEYLNDKYNNCNISLDENYNSEKEYSYSQSKDMNINEKMHRKYQEYINYKENNPHNETDTFSYKNNQSRCKELEEKLKIKKYKKNNDTNNTEISLNKPRKRGRPTNAEKAAMLGRKAALEQQYTKKAKNNVIPEDKQKFSTSLVNNSEALRYNPVEKYAKKSHKYHANDSFTLSYTNPYKFETKGRKNYKVSSHQYDLTPNKPTYQRDIQSIQEFGVCQSQWSYLMNQVGTICNIEEKDDSQNYTDSKKGLEPVCSHCGTNDTSLWRKVENKTVCNACGLYYKMHGVKRPGTLKRYNIKKRRRPHKKVSNADNNGSDK</sequence>
<dbReference type="InterPro" id="IPR039355">
    <property type="entry name" value="Transcription_factor_GATA"/>
</dbReference>
<comment type="subcellular location">
    <subcellularLocation>
        <location evidence="1">Nucleus</location>
    </subcellularLocation>
</comment>
<keyword evidence="4" id="KW-0862">Zinc</keyword>
<keyword evidence="5" id="KW-0539">Nucleus</keyword>
<dbReference type="Gene3D" id="3.30.50.10">
    <property type="entry name" value="Erythroid Transcription Factor GATA-1, subunit A"/>
    <property type="match status" value="1"/>
</dbReference>
<name>J9D5N6_EDHAE</name>
<dbReference type="SUPFAM" id="SSF57716">
    <property type="entry name" value="Glucocorticoid receptor-like (DNA-binding domain)"/>
    <property type="match status" value="1"/>
</dbReference>
<dbReference type="InterPro" id="IPR000679">
    <property type="entry name" value="Znf_GATA"/>
</dbReference>
<dbReference type="AlphaFoldDB" id="J9D5N6"/>
<proteinExistence type="predicted"/>
<dbReference type="OrthoDB" id="515401at2759"/>
<reference evidence="9 10" key="1">
    <citation type="submission" date="2011-08" db="EMBL/GenBank/DDBJ databases">
        <authorList>
            <person name="Liu Z.J."/>
            <person name="Shi F.L."/>
            <person name="Lu J.Q."/>
            <person name="Li M."/>
            <person name="Wang Z.L."/>
        </authorList>
    </citation>
    <scope>NUCLEOTIDE SEQUENCE [LARGE SCALE GENOMIC DNA]</scope>
    <source>
        <strain evidence="9 10">USNM 41457</strain>
    </source>
</reference>
<dbReference type="CDD" id="cd00202">
    <property type="entry name" value="ZnF_GATA"/>
    <property type="match status" value="1"/>
</dbReference>
<dbReference type="GO" id="GO:0008270">
    <property type="term" value="F:zinc ion binding"/>
    <property type="evidence" value="ECO:0007669"/>
    <property type="project" value="UniProtKB-KW"/>
</dbReference>
<evidence type="ECO:0000259" key="8">
    <source>
        <dbReference type="PROSITE" id="PS50114"/>
    </source>
</evidence>
<dbReference type="PANTHER" id="PTHR10071:SF281">
    <property type="entry name" value="BOX A-BINDING FACTOR-RELATED"/>
    <property type="match status" value="1"/>
</dbReference>
<evidence type="ECO:0000256" key="2">
    <source>
        <dbReference type="ARBA" id="ARBA00022723"/>
    </source>
</evidence>
<evidence type="ECO:0000313" key="10">
    <source>
        <dbReference type="Proteomes" id="UP000003163"/>
    </source>
</evidence>
<keyword evidence="10" id="KW-1185">Reference proteome</keyword>
<dbReference type="GO" id="GO:0045944">
    <property type="term" value="P:positive regulation of transcription by RNA polymerase II"/>
    <property type="evidence" value="ECO:0007669"/>
    <property type="project" value="TreeGrafter"/>
</dbReference>
<dbReference type="GO" id="GO:0000978">
    <property type="term" value="F:RNA polymerase II cis-regulatory region sequence-specific DNA binding"/>
    <property type="evidence" value="ECO:0007669"/>
    <property type="project" value="TreeGrafter"/>
</dbReference>
<dbReference type="PANTHER" id="PTHR10071">
    <property type="entry name" value="TRANSCRIPTION FACTOR GATA FAMILY MEMBER"/>
    <property type="match status" value="1"/>
</dbReference>
<keyword evidence="2" id="KW-0479">Metal-binding</keyword>
<reference evidence="10" key="2">
    <citation type="submission" date="2015-07" db="EMBL/GenBank/DDBJ databases">
        <title>Contrasting host-pathogen interactions and genome evolution in two generalist and specialist microsporidian pathogens of mosquitoes.</title>
        <authorList>
            <consortium name="The Broad Institute Genomics Platform"/>
            <consortium name="The Broad Institute Genome Sequencing Center for Infectious Disease"/>
            <person name="Cuomo C.A."/>
            <person name="Sanscrainte N.D."/>
            <person name="Goldberg J.M."/>
            <person name="Heiman D."/>
            <person name="Young S."/>
            <person name="Zeng Q."/>
            <person name="Becnel J.J."/>
            <person name="Birren B.W."/>
        </authorList>
    </citation>
    <scope>NUCLEOTIDE SEQUENCE [LARGE SCALE GENOMIC DNA]</scope>
    <source>
        <strain evidence="10">USNM 41457</strain>
    </source>
</reference>
<evidence type="ECO:0000256" key="6">
    <source>
        <dbReference type="PROSITE-ProRule" id="PRU00094"/>
    </source>
</evidence>
<dbReference type="InterPro" id="IPR013088">
    <property type="entry name" value="Znf_NHR/GATA"/>
</dbReference>
<dbReference type="InParanoid" id="J9D5N6"/>
<accession>J9D5N6</accession>
<comment type="caution">
    <text evidence="9">The sequence shown here is derived from an EMBL/GenBank/DDBJ whole genome shotgun (WGS) entry which is preliminary data.</text>
</comment>